<gene>
    <name evidence="4" type="ORF">H7J73_14700</name>
</gene>
<dbReference type="Gene3D" id="3.40.109.10">
    <property type="entry name" value="NADH Oxidase"/>
    <property type="match status" value="1"/>
</dbReference>
<dbReference type="EMBL" id="JACKTY010000029">
    <property type="protein sequence ID" value="MCV7227281.1"/>
    <property type="molecule type" value="Genomic_DNA"/>
</dbReference>
<dbReference type="SUPFAM" id="SSF55469">
    <property type="entry name" value="FMN-dependent nitroreductase-like"/>
    <property type="match status" value="1"/>
</dbReference>
<dbReference type="CDD" id="cd02062">
    <property type="entry name" value="Nitro_FMN_reductase"/>
    <property type="match status" value="1"/>
</dbReference>
<dbReference type="InterPro" id="IPR000415">
    <property type="entry name" value="Nitroreductase-like"/>
</dbReference>
<evidence type="ECO:0000313" key="5">
    <source>
        <dbReference type="Proteomes" id="UP001526201"/>
    </source>
</evidence>
<evidence type="ECO:0000259" key="3">
    <source>
        <dbReference type="Pfam" id="PF00881"/>
    </source>
</evidence>
<dbReference type="PANTHER" id="PTHR43673:SF10">
    <property type="entry name" value="NADH DEHYDROGENASE_NAD(P)H NITROREDUCTASE XCC3605-RELATED"/>
    <property type="match status" value="1"/>
</dbReference>
<keyword evidence="2" id="KW-0560">Oxidoreductase</keyword>
<evidence type="ECO:0000256" key="1">
    <source>
        <dbReference type="ARBA" id="ARBA00007118"/>
    </source>
</evidence>
<evidence type="ECO:0000256" key="2">
    <source>
        <dbReference type="ARBA" id="ARBA00023002"/>
    </source>
</evidence>
<dbReference type="InterPro" id="IPR029479">
    <property type="entry name" value="Nitroreductase"/>
</dbReference>
<name>A0ABT3CDF4_9MYCO</name>
<comment type="caution">
    <text evidence="4">The sequence shown here is derived from an EMBL/GenBank/DDBJ whole genome shotgun (WGS) entry which is preliminary data.</text>
</comment>
<dbReference type="Pfam" id="PF00881">
    <property type="entry name" value="Nitroreductase"/>
    <property type="match status" value="1"/>
</dbReference>
<comment type="similarity">
    <text evidence="1">Belongs to the nitroreductase family.</text>
</comment>
<dbReference type="PANTHER" id="PTHR43673">
    <property type="entry name" value="NAD(P)H NITROREDUCTASE YDGI-RELATED"/>
    <property type="match status" value="1"/>
</dbReference>
<sequence>MALNLSVDEVLTTTRSVRKRLDFEKPVPRELITECLELALQAPTGSNAQGWQWVFIEDAEKKKAIRDIYLANATEYLDMPKPEYAEGDTRGERMGAVTDSAKYLAEHMHEAPVLLVPCLEGSVKLANAMSAGFWGSLLPAVWSFNLALRSRGLGSCWTTLHLGNGGEQKVAELLGIPYDNYRQAGLFPIAYTKGTDFKLAKRLPADQVTHWDTW</sequence>
<proteinExistence type="inferred from homology"/>
<dbReference type="Proteomes" id="UP001526201">
    <property type="component" value="Unassembled WGS sequence"/>
</dbReference>
<evidence type="ECO:0000313" key="4">
    <source>
        <dbReference type="EMBL" id="MCV7227281.1"/>
    </source>
</evidence>
<keyword evidence="5" id="KW-1185">Reference proteome</keyword>
<organism evidence="4 5">
    <name type="scientific">Mycolicibacterium komossense</name>
    <dbReference type="NCBI Taxonomy" id="1779"/>
    <lineage>
        <taxon>Bacteria</taxon>
        <taxon>Bacillati</taxon>
        <taxon>Actinomycetota</taxon>
        <taxon>Actinomycetes</taxon>
        <taxon>Mycobacteriales</taxon>
        <taxon>Mycobacteriaceae</taxon>
        <taxon>Mycolicibacterium</taxon>
    </lineage>
</organism>
<dbReference type="RefSeq" id="WP_264068221.1">
    <property type="nucleotide sequence ID" value="NZ_JACKTY010000029.1"/>
</dbReference>
<accession>A0ABT3CDF4</accession>
<protein>
    <submittedName>
        <fullName evidence="4">Nitroreductase family protein</fullName>
    </submittedName>
</protein>
<feature type="domain" description="Nitroreductase" evidence="3">
    <location>
        <begin position="13"/>
        <end position="191"/>
    </location>
</feature>
<reference evidence="4 5" key="1">
    <citation type="journal article" date="2022" name="BMC Genomics">
        <title>Comparative genome analysis of mycobacteria focusing on tRNA and non-coding RNA.</title>
        <authorList>
            <person name="Behra P.R.K."/>
            <person name="Pettersson B.M.F."/>
            <person name="Ramesh M."/>
            <person name="Das S."/>
            <person name="Dasgupta S."/>
            <person name="Kirsebom L.A."/>
        </authorList>
    </citation>
    <scope>NUCLEOTIDE SEQUENCE [LARGE SCALE GENOMIC DNA]</scope>
    <source>
        <strain evidence="4 5">DSM 44078</strain>
    </source>
</reference>